<feature type="transmembrane region" description="Helical" evidence="2">
    <location>
        <begin position="12"/>
        <end position="35"/>
    </location>
</feature>
<dbReference type="InterPro" id="IPR036374">
    <property type="entry name" value="OxRdtase_Mopterin-bd_sf"/>
</dbReference>
<proteinExistence type="predicted"/>
<dbReference type="InterPro" id="IPR014756">
    <property type="entry name" value="Ig_E-set"/>
</dbReference>
<keyword evidence="2" id="KW-0472">Membrane</keyword>
<dbReference type="OrthoDB" id="9795587at2"/>
<dbReference type="KEGG" id="serw:FY030_03310"/>
<dbReference type="SUPFAM" id="SSF56524">
    <property type="entry name" value="Oxidoreductase molybdopterin-binding domain"/>
    <property type="match status" value="1"/>
</dbReference>
<dbReference type="Pfam" id="PF00174">
    <property type="entry name" value="Oxidored_molyb"/>
    <property type="match status" value="1"/>
</dbReference>
<feature type="compositionally biased region" description="Low complexity" evidence="1">
    <location>
        <begin position="173"/>
        <end position="183"/>
    </location>
</feature>
<evidence type="ECO:0000313" key="4">
    <source>
        <dbReference type="EMBL" id="QFG67881.1"/>
    </source>
</evidence>
<gene>
    <name evidence="4" type="ORF">FY030_03310</name>
</gene>
<dbReference type="RefSeq" id="WP_158060273.1">
    <property type="nucleotide sequence ID" value="NZ_CP044427.1"/>
</dbReference>
<dbReference type="AlphaFoldDB" id="A0A5J6V3Z0"/>
<dbReference type="InterPro" id="IPR000572">
    <property type="entry name" value="OxRdtase_Mopterin-bd_dom"/>
</dbReference>
<accession>A0A5J6V3Z0</accession>
<feature type="domain" description="Oxidoreductase molybdopterin-binding" evidence="3">
    <location>
        <begin position="272"/>
        <end position="425"/>
    </location>
</feature>
<keyword evidence="2" id="KW-1133">Transmembrane helix</keyword>
<name>A0A5J6V3Z0_9MICO</name>
<dbReference type="Gene3D" id="2.60.40.650">
    <property type="match status" value="1"/>
</dbReference>
<keyword evidence="5" id="KW-1185">Reference proteome</keyword>
<protein>
    <submittedName>
        <fullName evidence="4">Molybdopterin-dependent oxidoreductase</fullName>
    </submittedName>
</protein>
<organism evidence="4 5">
    <name type="scientific">Ornithinimicrobium pratense</name>
    <dbReference type="NCBI Taxonomy" id="2593973"/>
    <lineage>
        <taxon>Bacteria</taxon>
        <taxon>Bacillati</taxon>
        <taxon>Actinomycetota</taxon>
        <taxon>Actinomycetes</taxon>
        <taxon>Micrococcales</taxon>
        <taxon>Ornithinimicrobiaceae</taxon>
        <taxon>Ornithinimicrobium</taxon>
    </lineage>
</organism>
<dbReference type="GO" id="GO:0020037">
    <property type="term" value="F:heme binding"/>
    <property type="evidence" value="ECO:0007669"/>
    <property type="project" value="TreeGrafter"/>
</dbReference>
<dbReference type="Proteomes" id="UP000326546">
    <property type="component" value="Chromosome"/>
</dbReference>
<evidence type="ECO:0000313" key="5">
    <source>
        <dbReference type="Proteomes" id="UP000326546"/>
    </source>
</evidence>
<dbReference type="PANTHER" id="PTHR19372:SF7">
    <property type="entry name" value="SULFITE OXIDASE, MITOCHONDRIAL"/>
    <property type="match status" value="1"/>
</dbReference>
<dbReference type="Gene3D" id="3.90.420.10">
    <property type="entry name" value="Oxidoreductase, molybdopterin-binding domain"/>
    <property type="match status" value="1"/>
</dbReference>
<evidence type="ECO:0000256" key="2">
    <source>
        <dbReference type="SAM" id="Phobius"/>
    </source>
</evidence>
<dbReference type="PANTHER" id="PTHR19372">
    <property type="entry name" value="SULFITE REDUCTASE"/>
    <property type="match status" value="1"/>
</dbReference>
<sequence>MDTRTVRRASDLRGAGLTGIAAGAVTLGTAELLAAAWSGPLASAGTPSPLLAVGAAFVDRTPAWLKDWAIAIFGTADKIALGVGMALVLSVVCAAVGLLATRRKDLAQVLFLAVAALGVAAVLSRPDSGLLDAVPTVVGAAVGTWLLGRLSDQGRAAQAGPVPPLAHPRRAAAHPGAHPGAHPAAVEPMPVGAPRREVLRTAGGLTALGLVGVAIGTSGSGLLRTAGPATPAMPLPRPIRTVGVPDVAGSSTPGHTAYLTPNDAFYRIDTALRVPRVNPETWTLRVTGLVEREIEMSYADLLAEQHVEALVTLTCVSNEVGGDLVGNARWQGWPVRDLLARAGVAPEADMVLSRSVDGWTAGTPLEALTDDRDALLAVAMNGEPLPARHGYPVRLVVPGLYGYVSATKWVTELKVTRFDADEGYWTPRGWSALGPIKTASRIDVPRTGARVVAGEVVVAGVAWAQLRGVDQVQVQVDDGPWQVAELLAEPSVDAWRLWRWTWPDATPGRHRLRVRATDATGEVQTDLVARPAPDGASGWHEVSVRVT</sequence>
<dbReference type="GO" id="GO:0006790">
    <property type="term" value="P:sulfur compound metabolic process"/>
    <property type="evidence" value="ECO:0007669"/>
    <property type="project" value="TreeGrafter"/>
</dbReference>
<feature type="transmembrane region" description="Helical" evidence="2">
    <location>
        <begin position="79"/>
        <end position="100"/>
    </location>
</feature>
<dbReference type="SUPFAM" id="SSF81296">
    <property type="entry name" value="E set domains"/>
    <property type="match status" value="1"/>
</dbReference>
<keyword evidence="2" id="KW-0812">Transmembrane</keyword>
<evidence type="ECO:0000256" key="1">
    <source>
        <dbReference type="SAM" id="MobiDB-lite"/>
    </source>
</evidence>
<reference evidence="4 5" key="1">
    <citation type="submission" date="2019-09" db="EMBL/GenBank/DDBJ databases">
        <title>Serinicoccus pratensis sp. nov., isolated from meadow soil.</title>
        <authorList>
            <person name="Zhang W."/>
        </authorList>
    </citation>
    <scope>NUCLEOTIDE SEQUENCE [LARGE SCALE GENOMIC DNA]</scope>
    <source>
        <strain evidence="4 5">W204</strain>
    </source>
</reference>
<evidence type="ECO:0000259" key="3">
    <source>
        <dbReference type="Pfam" id="PF00174"/>
    </source>
</evidence>
<dbReference type="GO" id="GO:0008482">
    <property type="term" value="F:sulfite oxidase activity"/>
    <property type="evidence" value="ECO:0007669"/>
    <property type="project" value="TreeGrafter"/>
</dbReference>
<dbReference type="GO" id="GO:0043546">
    <property type="term" value="F:molybdopterin cofactor binding"/>
    <property type="evidence" value="ECO:0007669"/>
    <property type="project" value="TreeGrafter"/>
</dbReference>
<feature type="transmembrane region" description="Helical" evidence="2">
    <location>
        <begin position="106"/>
        <end position="123"/>
    </location>
</feature>
<dbReference type="EMBL" id="CP044427">
    <property type="protein sequence ID" value="QFG67881.1"/>
    <property type="molecule type" value="Genomic_DNA"/>
</dbReference>
<feature type="region of interest" description="Disordered" evidence="1">
    <location>
        <begin position="157"/>
        <end position="183"/>
    </location>
</feature>